<comment type="caution">
    <text evidence="3">The sequence shown here is derived from an EMBL/GenBank/DDBJ whole genome shotgun (WGS) entry which is preliminary data.</text>
</comment>
<proteinExistence type="predicted"/>
<dbReference type="EMBL" id="JAZHXI010000021">
    <property type="protein sequence ID" value="KAL2060524.1"/>
    <property type="molecule type" value="Genomic_DNA"/>
</dbReference>
<evidence type="ECO:0000313" key="4">
    <source>
        <dbReference type="Proteomes" id="UP001595075"/>
    </source>
</evidence>
<dbReference type="Proteomes" id="UP001595075">
    <property type="component" value="Unassembled WGS sequence"/>
</dbReference>
<protein>
    <submittedName>
        <fullName evidence="3">Uncharacterized protein</fullName>
    </submittedName>
</protein>
<feature type="region of interest" description="Disordered" evidence="1">
    <location>
        <begin position="62"/>
        <end position="81"/>
    </location>
</feature>
<evidence type="ECO:0000256" key="2">
    <source>
        <dbReference type="SAM" id="Phobius"/>
    </source>
</evidence>
<feature type="transmembrane region" description="Helical" evidence="2">
    <location>
        <begin position="21"/>
        <end position="42"/>
    </location>
</feature>
<keyword evidence="2" id="KW-0472">Membrane</keyword>
<keyword evidence="2" id="KW-1133">Transmembrane helix</keyword>
<feature type="transmembrane region" description="Helical" evidence="2">
    <location>
        <begin position="91"/>
        <end position="112"/>
    </location>
</feature>
<dbReference type="InterPro" id="IPR025363">
    <property type="entry name" value="DUF4267"/>
</dbReference>
<evidence type="ECO:0000256" key="1">
    <source>
        <dbReference type="SAM" id="MobiDB-lite"/>
    </source>
</evidence>
<evidence type="ECO:0000313" key="3">
    <source>
        <dbReference type="EMBL" id="KAL2060524.1"/>
    </source>
</evidence>
<organism evidence="3 4">
    <name type="scientific">Oculimacula yallundae</name>
    <dbReference type="NCBI Taxonomy" id="86028"/>
    <lineage>
        <taxon>Eukaryota</taxon>
        <taxon>Fungi</taxon>
        <taxon>Dikarya</taxon>
        <taxon>Ascomycota</taxon>
        <taxon>Pezizomycotina</taxon>
        <taxon>Leotiomycetes</taxon>
        <taxon>Helotiales</taxon>
        <taxon>Ploettnerulaceae</taxon>
        <taxon>Oculimacula</taxon>
    </lineage>
</organism>
<keyword evidence="4" id="KW-1185">Reference proteome</keyword>
<reference evidence="3 4" key="1">
    <citation type="journal article" date="2024" name="Commun. Biol.">
        <title>Comparative genomic analysis of thermophilic fungi reveals convergent evolutionary adaptations and gene losses.</title>
        <authorList>
            <person name="Steindorff A.S."/>
            <person name="Aguilar-Pontes M.V."/>
            <person name="Robinson A.J."/>
            <person name="Andreopoulos B."/>
            <person name="LaButti K."/>
            <person name="Kuo A."/>
            <person name="Mondo S."/>
            <person name="Riley R."/>
            <person name="Otillar R."/>
            <person name="Haridas S."/>
            <person name="Lipzen A."/>
            <person name="Grimwood J."/>
            <person name="Schmutz J."/>
            <person name="Clum A."/>
            <person name="Reid I.D."/>
            <person name="Moisan M.C."/>
            <person name="Butler G."/>
            <person name="Nguyen T.T.M."/>
            <person name="Dewar K."/>
            <person name="Conant G."/>
            <person name="Drula E."/>
            <person name="Henrissat B."/>
            <person name="Hansel C."/>
            <person name="Singer S."/>
            <person name="Hutchinson M.I."/>
            <person name="de Vries R.P."/>
            <person name="Natvig D.O."/>
            <person name="Powell A.J."/>
            <person name="Tsang A."/>
            <person name="Grigoriev I.V."/>
        </authorList>
    </citation>
    <scope>NUCLEOTIDE SEQUENCE [LARGE SCALE GENOMIC DNA]</scope>
    <source>
        <strain evidence="3 4">CBS 494.80</strain>
    </source>
</reference>
<gene>
    <name evidence="3" type="ORF">VTL71DRAFT_9165</name>
</gene>
<name>A0ABR4BS88_9HELO</name>
<keyword evidence="2" id="KW-0812">Transmembrane</keyword>
<dbReference type="Pfam" id="PF14087">
    <property type="entry name" value="DUF4267"/>
    <property type="match status" value="1"/>
</dbReference>
<accession>A0ABR4BS88</accession>
<feature type="transmembrane region" description="Helical" evidence="2">
    <location>
        <begin position="119"/>
        <end position="139"/>
    </location>
</feature>
<sequence>MSPFTQLHNIIISHSNILIPIFRSTCFLLGITMTVTSVFTMLNPVLFATNFGIPIRGNSESVNGLRTKSTTPKMKSRTLSSSPNRQVEAGIGWLTIFAGREGAIGVAVLALLWMDEPRALSAVVSAVGFVAAGDTLATYRHGEKGSFKKHLYPGIAFLWVGPLGLLLFGSK</sequence>
<feature type="transmembrane region" description="Helical" evidence="2">
    <location>
        <begin position="151"/>
        <end position="169"/>
    </location>
</feature>